<protein>
    <submittedName>
        <fullName evidence="14">Cation/calcium exchanger 1</fullName>
    </submittedName>
</protein>
<feature type="transmembrane region" description="Helical" evidence="12">
    <location>
        <begin position="12"/>
        <end position="37"/>
    </location>
</feature>
<accession>A0A445GE03</accession>
<comment type="subcellular location">
    <subcellularLocation>
        <location evidence="1">Membrane</location>
        <topology evidence="1">Multi-pass membrane protein</topology>
    </subcellularLocation>
</comment>
<keyword evidence="15" id="KW-1185">Reference proteome</keyword>
<keyword evidence="6" id="KW-0630">Potassium</keyword>
<keyword evidence="4" id="KW-0633">Potassium transport</keyword>
<keyword evidence="3" id="KW-0050">Antiport</keyword>
<feature type="transmembrane region" description="Helical" evidence="12">
    <location>
        <begin position="189"/>
        <end position="208"/>
    </location>
</feature>
<dbReference type="Gene3D" id="1.20.1420.30">
    <property type="entry name" value="NCX, central ion-binding region"/>
    <property type="match status" value="2"/>
</dbReference>
<dbReference type="Gramene" id="XM_028349677.1">
    <property type="protein sequence ID" value="XP_028205478.1"/>
    <property type="gene ID" value="LOC114389085"/>
</dbReference>
<evidence type="ECO:0000256" key="4">
    <source>
        <dbReference type="ARBA" id="ARBA00022538"/>
    </source>
</evidence>
<name>A0A445GE03_GLYSO</name>
<evidence type="ECO:0000259" key="13">
    <source>
        <dbReference type="Pfam" id="PF01699"/>
    </source>
</evidence>
<reference evidence="14 15" key="1">
    <citation type="submission" date="2018-09" db="EMBL/GenBank/DDBJ databases">
        <title>A high-quality reference genome of wild soybean provides a powerful tool to mine soybean genomes.</title>
        <authorList>
            <person name="Xie M."/>
            <person name="Chung C.Y.L."/>
            <person name="Li M.-W."/>
            <person name="Wong F.-L."/>
            <person name="Chan T.-F."/>
            <person name="Lam H.-M."/>
        </authorList>
    </citation>
    <scope>NUCLEOTIDE SEQUENCE [LARGE SCALE GENOMIC DNA]</scope>
    <source>
        <strain evidence="15">cv. W05</strain>
        <tissue evidence="14">Hypocotyl of etiolated seedlings</tissue>
    </source>
</reference>
<feature type="domain" description="Sodium/calcium exchanger membrane region" evidence="13">
    <location>
        <begin position="443"/>
        <end position="596"/>
    </location>
</feature>
<dbReference type="Proteomes" id="UP000289340">
    <property type="component" value="Chromosome 16"/>
</dbReference>
<keyword evidence="7 12" id="KW-1133">Transmembrane helix</keyword>
<evidence type="ECO:0000313" key="14">
    <source>
        <dbReference type="EMBL" id="RZB59431.1"/>
    </source>
</evidence>
<feature type="transmembrane region" description="Helical" evidence="12">
    <location>
        <begin position="581"/>
        <end position="603"/>
    </location>
</feature>
<keyword evidence="8" id="KW-0915">Sodium</keyword>
<keyword evidence="10" id="KW-0406">Ion transport</keyword>
<dbReference type="GO" id="GO:0006813">
    <property type="term" value="P:potassium ion transport"/>
    <property type="evidence" value="ECO:0007669"/>
    <property type="project" value="UniProtKB-KW"/>
</dbReference>
<dbReference type="PANTHER" id="PTHR12266:SF24">
    <property type="entry name" value="CATION_CALCIUM EXCHANGER 1"/>
    <property type="match status" value="1"/>
</dbReference>
<evidence type="ECO:0000256" key="12">
    <source>
        <dbReference type="SAM" id="Phobius"/>
    </source>
</evidence>
<evidence type="ECO:0000256" key="9">
    <source>
        <dbReference type="ARBA" id="ARBA00023136"/>
    </source>
</evidence>
<evidence type="ECO:0000256" key="2">
    <source>
        <dbReference type="ARBA" id="ARBA00022448"/>
    </source>
</evidence>
<gene>
    <name evidence="14" type="ORF">D0Y65_042603</name>
</gene>
<feature type="transmembrane region" description="Helical" evidence="12">
    <location>
        <begin position="246"/>
        <end position="269"/>
    </location>
</feature>
<evidence type="ECO:0000256" key="10">
    <source>
        <dbReference type="ARBA" id="ARBA00023201"/>
    </source>
</evidence>
<dbReference type="PANTHER" id="PTHR12266">
    <property type="entry name" value="NA+/CA2+ K+ INDEPENDENT EXCHANGER"/>
    <property type="match status" value="1"/>
</dbReference>
<dbReference type="GO" id="GO:0008324">
    <property type="term" value="F:monoatomic cation transmembrane transporter activity"/>
    <property type="evidence" value="ECO:0007669"/>
    <property type="project" value="TreeGrafter"/>
</dbReference>
<evidence type="ECO:0000256" key="11">
    <source>
        <dbReference type="ARBA" id="ARBA00038187"/>
    </source>
</evidence>
<evidence type="ECO:0000256" key="3">
    <source>
        <dbReference type="ARBA" id="ARBA00022449"/>
    </source>
</evidence>
<dbReference type="GO" id="GO:0006814">
    <property type="term" value="P:sodium ion transport"/>
    <property type="evidence" value="ECO:0007669"/>
    <property type="project" value="UniProtKB-KW"/>
</dbReference>
<evidence type="ECO:0000256" key="5">
    <source>
        <dbReference type="ARBA" id="ARBA00022692"/>
    </source>
</evidence>
<comment type="similarity">
    <text evidence="11">Belongs to the Ca(2+):cation antiporter (CaCA) (TC 2.A.19) family. Cation/calcium exchanger (CCX) subfamily.</text>
</comment>
<evidence type="ECO:0000313" key="15">
    <source>
        <dbReference type="Proteomes" id="UP000289340"/>
    </source>
</evidence>
<dbReference type="AlphaFoldDB" id="A0A445GE03"/>
<dbReference type="InterPro" id="IPR004837">
    <property type="entry name" value="NaCa_Exmemb"/>
</dbReference>
<keyword evidence="10" id="KW-0739">Sodium transport</keyword>
<dbReference type="InterPro" id="IPR044880">
    <property type="entry name" value="NCX_ion-bd_dom_sf"/>
</dbReference>
<keyword evidence="2" id="KW-0813">Transport</keyword>
<feature type="transmembrane region" description="Helical" evidence="12">
    <location>
        <begin position="508"/>
        <end position="531"/>
    </location>
</feature>
<feature type="transmembrane region" description="Helical" evidence="12">
    <location>
        <begin position="464"/>
        <end position="487"/>
    </location>
</feature>
<sequence length="605" mass="65896">MAAFILISKSKLQSTVLVLVLNLSFFFLFCLLLKAYYLHPPNSNSQSNGPLKTFNHERLFRDVSVEGCTDLHKYSDYESKCLYVKSHLDCRSKGYINYLQIFYCSFGKFQILGQTILALWLVVLFYLLGDTASNYFCNSLEGLSNILRLSPTIAGVTLLSLGNGAPDFFASVVSFTGSSSNGAVGLNSILGGSFFVSCAVLGIISILVGPNQVQVDKASFIRDVLFFLFSLLILLIILYIGKITLLASICYVSIYFLYVCAVSATHLIYGGDKMINERQYQYSDDESSSSSLEASIPLLGYVDEEKQSLAEIVVVVEEKDQNQNQKQDSHSSSTFFGGNNSLFDCIYLGKILQVLELPLGLPRRLTIPVVSEEKWSKPYAVISVTLAPVLLAILFNTQSENVGSRSGIVTYIVAALIGIVLGNMACVTTERCNPPRKSLFPWLAGGFAMSVTWTYIIAEELVSLLVSIGSIIGVSPSILGLTVLAWGNSLGDLIANGAMAMNGGPDGVQMAISGCYAGPMFNTLMGLGLPLVLSAWSEHPEPYVTPKDTSLYETLLFLMGGVLWALVILPKKNMRLDKSLGAGLLSVYMCFLVIRIAMAVGIVKF</sequence>
<organism evidence="14 15">
    <name type="scientific">Glycine soja</name>
    <name type="common">Wild soybean</name>
    <dbReference type="NCBI Taxonomy" id="3848"/>
    <lineage>
        <taxon>Eukaryota</taxon>
        <taxon>Viridiplantae</taxon>
        <taxon>Streptophyta</taxon>
        <taxon>Embryophyta</taxon>
        <taxon>Tracheophyta</taxon>
        <taxon>Spermatophyta</taxon>
        <taxon>Magnoliopsida</taxon>
        <taxon>eudicotyledons</taxon>
        <taxon>Gunneridae</taxon>
        <taxon>Pentapetalae</taxon>
        <taxon>rosids</taxon>
        <taxon>fabids</taxon>
        <taxon>Fabales</taxon>
        <taxon>Fabaceae</taxon>
        <taxon>Papilionoideae</taxon>
        <taxon>50 kb inversion clade</taxon>
        <taxon>NPAAA clade</taxon>
        <taxon>indigoferoid/millettioid clade</taxon>
        <taxon>Phaseoleae</taxon>
        <taxon>Glycine</taxon>
        <taxon>Glycine subgen. Soja</taxon>
    </lineage>
</organism>
<feature type="transmembrane region" description="Helical" evidence="12">
    <location>
        <begin position="551"/>
        <end position="569"/>
    </location>
</feature>
<feature type="transmembrane region" description="Helical" evidence="12">
    <location>
        <begin position="439"/>
        <end position="458"/>
    </location>
</feature>
<feature type="transmembrane region" description="Helical" evidence="12">
    <location>
        <begin position="220"/>
        <end position="240"/>
    </location>
</feature>
<feature type="domain" description="Sodium/calcium exchanger membrane region" evidence="13">
    <location>
        <begin position="118"/>
        <end position="262"/>
    </location>
</feature>
<keyword evidence="5 12" id="KW-0812">Transmembrane</keyword>
<dbReference type="Pfam" id="PF01699">
    <property type="entry name" value="Na_Ca_ex"/>
    <property type="match status" value="2"/>
</dbReference>
<proteinExistence type="inferred from homology"/>
<dbReference type="EMBL" id="QZWG01000016">
    <property type="protein sequence ID" value="RZB59431.1"/>
    <property type="molecule type" value="Genomic_DNA"/>
</dbReference>
<evidence type="ECO:0000256" key="8">
    <source>
        <dbReference type="ARBA" id="ARBA00023053"/>
    </source>
</evidence>
<feature type="transmembrane region" description="Helical" evidence="12">
    <location>
        <begin position="379"/>
        <end position="396"/>
    </location>
</feature>
<comment type="caution">
    <text evidence="14">The sequence shown here is derived from an EMBL/GenBank/DDBJ whole genome shotgun (WGS) entry which is preliminary data.</text>
</comment>
<dbReference type="GO" id="GO:0016020">
    <property type="term" value="C:membrane"/>
    <property type="evidence" value="ECO:0007669"/>
    <property type="project" value="UniProtKB-SubCell"/>
</dbReference>
<feature type="transmembrane region" description="Helical" evidence="12">
    <location>
        <begin position="408"/>
        <end position="427"/>
    </location>
</feature>
<keyword evidence="9 12" id="KW-0472">Membrane</keyword>
<evidence type="ECO:0000256" key="1">
    <source>
        <dbReference type="ARBA" id="ARBA00004141"/>
    </source>
</evidence>
<dbReference type="InterPro" id="IPR051359">
    <property type="entry name" value="CaCA_antiporter"/>
</dbReference>
<feature type="transmembrane region" description="Helical" evidence="12">
    <location>
        <begin position="109"/>
        <end position="128"/>
    </location>
</feature>
<dbReference type="GO" id="GO:0015297">
    <property type="term" value="F:antiporter activity"/>
    <property type="evidence" value="ECO:0007669"/>
    <property type="project" value="UniProtKB-KW"/>
</dbReference>
<evidence type="ECO:0000256" key="7">
    <source>
        <dbReference type="ARBA" id="ARBA00022989"/>
    </source>
</evidence>
<evidence type="ECO:0000256" key="6">
    <source>
        <dbReference type="ARBA" id="ARBA00022958"/>
    </source>
</evidence>